<protein>
    <submittedName>
        <fullName evidence="1 2">Uncharacterized protein</fullName>
    </submittedName>
</protein>
<reference evidence="2" key="4">
    <citation type="submission" date="2015-06" db="UniProtKB">
        <authorList>
            <consortium name="EnsemblMetazoa"/>
        </authorList>
    </citation>
    <scope>IDENTIFICATION</scope>
</reference>
<reference evidence="1" key="2">
    <citation type="submission" date="2010-05" db="EMBL/GenBank/DDBJ databases">
        <authorList>
            <person name="Almeida L.G."/>
            <person name="Nicolas M.F."/>
            <person name="Souza R.C."/>
            <person name="Vasconcelos A.T.R."/>
        </authorList>
    </citation>
    <scope>NUCLEOTIDE SEQUENCE</scope>
</reference>
<reference evidence="1 3" key="1">
    <citation type="journal article" date="2010" name="BMC Genomics">
        <title>Combination of measures distinguishes pre-miRNAs from other stem-loops in the genome of the newly sequenced Anopheles darlingi.</title>
        <authorList>
            <person name="Mendes N.D."/>
            <person name="Freitas A.T."/>
            <person name="Vasconcelos A.T."/>
            <person name="Sagot M.F."/>
        </authorList>
    </citation>
    <scope>NUCLEOTIDE SEQUENCE</scope>
</reference>
<dbReference type="VEuPathDB" id="VectorBase:ADAC008620"/>
<dbReference type="VEuPathDB" id="VectorBase:ADAR2_007060"/>
<dbReference type="EMBL" id="ADMH02002045">
    <property type="protein sequence ID" value="ETN59775.1"/>
    <property type="molecule type" value="Genomic_DNA"/>
</dbReference>
<accession>W5JA94</accession>
<evidence type="ECO:0000313" key="1">
    <source>
        <dbReference type="EMBL" id="ETN59775.1"/>
    </source>
</evidence>
<dbReference type="EnsemblMetazoa" id="ADAC008620-RA">
    <property type="protein sequence ID" value="ADAC008620-PA"/>
    <property type="gene ID" value="ADAC008620"/>
</dbReference>
<organism evidence="1">
    <name type="scientific">Anopheles darlingi</name>
    <name type="common">Mosquito</name>
    <dbReference type="NCBI Taxonomy" id="43151"/>
    <lineage>
        <taxon>Eukaryota</taxon>
        <taxon>Metazoa</taxon>
        <taxon>Ecdysozoa</taxon>
        <taxon>Arthropoda</taxon>
        <taxon>Hexapoda</taxon>
        <taxon>Insecta</taxon>
        <taxon>Pterygota</taxon>
        <taxon>Neoptera</taxon>
        <taxon>Endopterygota</taxon>
        <taxon>Diptera</taxon>
        <taxon>Nematocera</taxon>
        <taxon>Culicoidea</taxon>
        <taxon>Culicidae</taxon>
        <taxon>Anophelinae</taxon>
        <taxon>Anopheles</taxon>
    </lineage>
</organism>
<proteinExistence type="predicted"/>
<evidence type="ECO:0000313" key="2">
    <source>
        <dbReference type="EnsemblMetazoa" id="ADAC008620-PA"/>
    </source>
</evidence>
<name>W5JA94_ANODA</name>
<sequence>MEQVDASEFCDAAFTKQNKGCADPRVQGIWVGSRRGGAFYDLVIALWSANWKGMVMVNNPSQQNTQLDAQLLLELGRYFKFLTLSGTNQLHLNRASISWCRERGISSLQSHVTTVAPQSSAMCLCCGNREGYDIDDANFGKSYKESFSTSQTAEVGSAPVVIVSQPTNGATVPASDSTQDAR</sequence>
<dbReference type="AlphaFoldDB" id="W5JA94"/>
<gene>
    <name evidence="1" type="ORF">AND_008620</name>
</gene>
<evidence type="ECO:0000313" key="3">
    <source>
        <dbReference type="Proteomes" id="UP000000673"/>
    </source>
</evidence>
<keyword evidence="3" id="KW-1185">Reference proteome</keyword>
<dbReference type="Proteomes" id="UP000000673">
    <property type="component" value="Unassembled WGS sequence"/>
</dbReference>
<dbReference type="HOGENOM" id="CLU_1483190_0_0_1"/>
<reference evidence="1" key="3">
    <citation type="journal article" date="2013" name="Nucleic Acids Res.">
        <title>The genome of Anopheles darlingi, the main neotropical malaria vector.</title>
        <authorList>
            <person name="Marinotti O."/>
            <person name="Cerqueira G.C."/>
            <person name="de Almeida L.G."/>
            <person name="Ferro M.I."/>
            <person name="Loreto E.L."/>
            <person name="Zaha A."/>
            <person name="Teixeira S.M."/>
            <person name="Wespiser A.R."/>
            <person name="Almeida E Silva A."/>
            <person name="Schlindwein A.D."/>
            <person name="Pacheco A.C."/>
            <person name="Silva A.L."/>
            <person name="Graveley B.R."/>
            <person name="Walenz B.P."/>
            <person name="Lima Bde A."/>
            <person name="Ribeiro C.A."/>
            <person name="Nunes-Silva C.G."/>
            <person name="de Carvalho C.R."/>
            <person name="Soares C.M."/>
            <person name="de Menezes C.B."/>
            <person name="Matiolli C."/>
            <person name="Caffrey D."/>
            <person name="Araujo D.A."/>
            <person name="de Oliveira D.M."/>
            <person name="Golenbock D."/>
            <person name="Grisard E.C."/>
            <person name="Fantinatti-Garboggini F."/>
            <person name="de Carvalho F.M."/>
            <person name="Barcellos F.G."/>
            <person name="Prosdocimi F."/>
            <person name="May G."/>
            <person name="Azevedo Junior G.M."/>
            <person name="Guimaraes G.M."/>
            <person name="Goldman G.H."/>
            <person name="Padilha I.Q."/>
            <person name="Batista Jda S."/>
            <person name="Ferro J.A."/>
            <person name="Ribeiro J.M."/>
            <person name="Fietto J.L."/>
            <person name="Dabbas K.M."/>
            <person name="Cerdeira L."/>
            <person name="Agnez-Lima L.F."/>
            <person name="Brocchi M."/>
            <person name="de Carvalho M.O."/>
            <person name="Teixeira Mde M."/>
            <person name="Diniz Maia Mde M."/>
            <person name="Goldman M.H."/>
            <person name="Cruz Schneider M.P."/>
            <person name="Felipe M.S."/>
            <person name="Hungria M."/>
            <person name="Nicolas M.F."/>
            <person name="Pereira M."/>
            <person name="Montes M.A."/>
            <person name="Cantao M.E."/>
            <person name="Vincentz M."/>
            <person name="Rafael M.S."/>
            <person name="Silverman N."/>
            <person name="Stoco P.H."/>
            <person name="Souza R.C."/>
            <person name="Vicentini R."/>
            <person name="Gazzinelli R.T."/>
            <person name="Neves Rde O."/>
            <person name="Silva R."/>
            <person name="Astolfi-Filho S."/>
            <person name="Maciel T.E."/>
            <person name="Urmenyi T.P."/>
            <person name="Tadei W.P."/>
            <person name="Camargo E.P."/>
            <person name="de Vasconcelos A.T."/>
        </authorList>
    </citation>
    <scope>NUCLEOTIDE SEQUENCE</scope>
</reference>